<sequence>MVNDFGLLRGCGKPSLAKLVPYRGHGCLGRAKATAASYVGEAITLHVAQDVGERWGTVVERKRRQGRRYHRRSACPLLSPYVWLDPGSSRPDLTPPP</sequence>
<proteinExistence type="predicted"/>
<accession>A0A6G1EWY6</accession>
<keyword evidence="2" id="KW-1185">Reference proteome</keyword>
<dbReference type="Proteomes" id="UP000479710">
    <property type="component" value="Unassembled WGS sequence"/>
</dbReference>
<comment type="caution">
    <text evidence="1">The sequence shown here is derived from an EMBL/GenBank/DDBJ whole genome shotgun (WGS) entry which is preliminary data.</text>
</comment>
<evidence type="ECO:0000313" key="1">
    <source>
        <dbReference type="EMBL" id="KAF0929146.1"/>
    </source>
</evidence>
<dbReference type="AlphaFoldDB" id="A0A6G1EWY6"/>
<dbReference type="EMBL" id="SPHZ02000002">
    <property type="protein sequence ID" value="KAF0929146.1"/>
    <property type="molecule type" value="Genomic_DNA"/>
</dbReference>
<evidence type="ECO:0000313" key="2">
    <source>
        <dbReference type="Proteomes" id="UP000479710"/>
    </source>
</evidence>
<name>A0A6G1EWY6_9ORYZ</name>
<protein>
    <submittedName>
        <fullName evidence="1">Uncharacterized protein</fullName>
    </submittedName>
</protein>
<gene>
    <name evidence="1" type="ORF">E2562_016385</name>
</gene>
<reference evidence="1 2" key="1">
    <citation type="submission" date="2019-11" db="EMBL/GenBank/DDBJ databases">
        <title>Whole genome sequence of Oryza granulata.</title>
        <authorList>
            <person name="Li W."/>
        </authorList>
    </citation>
    <scope>NUCLEOTIDE SEQUENCE [LARGE SCALE GENOMIC DNA]</scope>
    <source>
        <strain evidence="2">cv. Menghai</strain>
        <tissue evidence="1">Leaf</tissue>
    </source>
</reference>
<organism evidence="1 2">
    <name type="scientific">Oryza meyeriana var. granulata</name>
    <dbReference type="NCBI Taxonomy" id="110450"/>
    <lineage>
        <taxon>Eukaryota</taxon>
        <taxon>Viridiplantae</taxon>
        <taxon>Streptophyta</taxon>
        <taxon>Embryophyta</taxon>
        <taxon>Tracheophyta</taxon>
        <taxon>Spermatophyta</taxon>
        <taxon>Magnoliopsida</taxon>
        <taxon>Liliopsida</taxon>
        <taxon>Poales</taxon>
        <taxon>Poaceae</taxon>
        <taxon>BOP clade</taxon>
        <taxon>Oryzoideae</taxon>
        <taxon>Oryzeae</taxon>
        <taxon>Oryzinae</taxon>
        <taxon>Oryza</taxon>
        <taxon>Oryza meyeriana</taxon>
    </lineage>
</organism>